<reference evidence="2" key="1">
    <citation type="submission" date="2021-06" db="EMBL/GenBank/DDBJ databases">
        <authorList>
            <person name="Kallberg Y."/>
            <person name="Tangrot J."/>
            <person name="Rosling A."/>
        </authorList>
    </citation>
    <scope>NUCLEOTIDE SEQUENCE</scope>
    <source>
        <strain evidence="2">IA702</strain>
    </source>
</reference>
<dbReference type="EMBL" id="CAJVPJ010001643">
    <property type="protein sequence ID" value="CAG8598937.1"/>
    <property type="molecule type" value="Genomic_DNA"/>
</dbReference>
<name>A0A9N9CGF0_9GLOM</name>
<feature type="compositionally biased region" description="Acidic residues" evidence="1">
    <location>
        <begin position="49"/>
        <end position="60"/>
    </location>
</feature>
<dbReference type="AlphaFoldDB" id="A0A9N9CGF0"/>
<sequence length="117" mass="13103">MAGVLDCEIVDEGTFSLRHQGSNRRSKRARVVLDGEESDDWTLGKSGGEEDGDGEYENEEKDGIGAVKEVKEVQKHDNWVERLNVIVLIYFYFVVPASLSTLVKEIRSVSSSIIKNK</sequence>
<evidence type="ECO:0000313" key="2">
    <source>
        <dbReference type="EMBL" id="CAG8598937.1"/>
    </source>
</evidence>
<feature type="region of interest" description="Disordered" evidence="1">
    <location>
        <begin position="28"/>
        <end position="60"/>
    </location>
</feature>
<dbReference type="Proteomes" id="UP000789572">
    <property type="component" value="Unassembled WGS sequence"/>
</dbReference>
<evidence type="ECO:0000313" key="3">
    <source>
        <dbReference type="Proteomes" id="UP000789572"/>
    </source>
</evidence>
<organism evidence="2 3">
    <name type="scientific">Paraglomus occultum</name>
    <dbReference type="NCBI Taxonomy" id="144539"/>
    <lineage>
        <taxon>Eukaryota</taxon>
        <taxon>Fungi</taxon>
        <taxon>Fungi incertae sedis</taxon>
        <taxon>Mucoromycota</taxon>
        <taxon>Glomeromycotina</taxon>
        <taxon>Glomeromycetes</taxon>
        <taxon>Paraglomerales</taxon>
        <taxon>Paraglomeraceae</taxon>
        <taxon>Paraglomus</taxon>
    </lineage>
</organism>
<keyword evidence="3" id="KW-1185">Reference proteome</keyword>
<comment type="caution">
    <text evidence="2">The sequence shown here is derived from an EMBL/GenBank/DDBJ whole genome shotgun (WGS) entry which is preliminary data.</text>
</comment>
<evidence type="ECO:0000256" key="1">
    <source>
        <dbReference type="SAM" id="MobiDB-lite"/>
    </source>
</evidence>
<accession>A0A9N9CGF0</accession>
<gene>
    <name evidence="2" type="ORF">POCULU_LOCUS7362</name>
</gene>
<protein>
    <submittedName>
        <fullName evidence="2">516_t:CDS:1</fullName>
    </submittedName>
</protein>
<proteinExistence type="predicted"/>